<dbReference type="InterPro" id="IPR036170">
    <property type="entry name" value="YezG-like_sf"/>
</dbReference>
<keyword evidence="2" id="KW-1185">Reference proteome</keyword>
<dbReference type="SUPFAM" id="SSF160424">
    <property type="entry name" value="BH3703-like"/>
    <property type="match status" value="1"/>
</dbReference>
<evidence type="ECO:0000313" key="1">
    <source>
        <dbReference type="EMBL" id="GMG82662.1"/>
    </source>
</evidence>
<accession>A0ABQ6LI47</accession>
<gene>
    <name evidence="1" type="ORF">LNKW23_18750</name>
</gene>
<name>A0ABQ6LI47_9RHOB</name>
<reference evidence="1 2" key="1">
    <citation type="submission" date="2023-04" db="EMBL/GenBank/DDBJ databases">
        <title>Marinoamorphus aggregata gen. nov., sp. Nov., isolate from tissue of brittle star Ophioplocus japonicus.</title>
        <authorList>
            <person name="Kawano K."/>
            <person name="Sawayama S."/>
            <person name="Nakagawa S."/>
        </authorList>
    </citation>
    <scope>NUCLEOTIDE SEQUENCE [LARGE SCALE GENOMIC DNA]</scope>
    <source>
        <strain evidence="1 2">NKW23</strain>
    </source>
</reference>
<comment type="caution">
    <text evidence="1">The sequence shown here is derived from an EMBL/GenBank/DDBJ whole genome shotgun (WGS) entry which is preliminary data.</text>
</comment>
<dbReference type="Proteomes" id="UP001239909">
    <property type="component" value="Unassembled WGS sequence"/>
</dbReference>
<proteinExistence type="predicted"/>
<organism evidence="1 2">
    <name type="scientific">Paralimibaculum aggregatum</name>
    <dbReference type="NCBI Taxonomy" id="3036245"/>
    <lineage>
        <taxon>Bacteria</taxon>
        <taxon>Pseudomonadati</taxon>
        <taxon>Pseudomonadota</taxon>
        <taxon>Alphaproteobacteria</taxon>
        <taxon>Rhodobacterales</taxon>
        <taxon>Paracoccaceae</taxon>
        <taxon>Paralimibaculum</taxon>
    </lineage>
</organism>
<sequence length="156" mass="17355">MSDETAIPDDRELLREIGQILVDLAPPEAEAMVFRGRIYPGFAQGMPGWVDAAGNETSFGEMDAELPSDSVLAILERAEALKRTPPFANAPFTHFEYRIDRNNEVGLDLAHIPEAQTWNNLYMRRIGELSREEAEDLSIPEADWRRAVEALAAGGD</sequence>
<protein>
    <submittedName>
        <fullName evidence="1">Uncharacterized protein</fullName>
    </submittedName>
</protein>
<evidence type="ECO:0000313" key="2">
    <source>
        <dbReference type="Proteomes" id="UP001239909"/>
    </source>
</evidence>
<dbReference type="RefSeq" id="WP_285671448.1">
    <property type="nucleotide sequence ID" value="NZ_BSYI01000012.1"/>
</dbReference>
<dbReference type="EMBL" id="BSYI01000012">
    <property type="protein sequence ID" value="GMG82662.1"/>
    <property type="molecule type" value="Genomic_DNA"/>
</dbReference>